<comment type="catalytic activity">
    <reaction evidence="1 10">
        <text>ATP-dependent breakage, passage and rejoining of double-stranded DNA.</text>
        <dbReference type="EC" id="5.6.2.2"/>
    </reaction>
</comment>
<comment type="cofactor">
    <cofactor evidence="2">
        <name>Mg(2+)</name>
        <dbReference type="ChEBI" id="CHEBI:18420"/>
    </cofactor>
</comment>
<dbReference type="GO" id="GO:0042138">
    <property type="term" value="P:meiotic DNA double-strand break formation"/>
    <property type="evidence" value="ECO:0007669"/>
    <property type="project" value="TreeGrafter"/>
</dbReference>
<evidence type="ECO:0000313" key="13">
    <source>
        <dbReference type="EMBL" id="KAL0482159.1"/>
    </source>
</evidence>
<evidence type="ECO:0000256" key="3">
    <source>
        <dbReference type="ARBA" id="ARBA00006559"/>
    </source>
</evidence>
<dbReference type="PANTHER" id="PTHR10848">
    <property type="entry name" value="MEIOTIC RECOMBINATION PROTEIN SPO11"/>
    <property type="match status" value="1"/>
</dbReference>
<evidence type="ECO:0000256" key="2">
    <source>
        <dbReference type="ARBA" id="ARBA00001946"/>
    </source>
</evidence>
<comment type="similarity">
    <text evidence="3 10">Belongs to the TOP6A family.</text>
</comment>
<evidence type="ECO:0000256" key="5">
    <source>
        <dbReference type="ARBA" id="ARBA00022723"/>
    </source>
</evidence>
<evidence type="ECO:0000256" key="7">
    <source>
        <dbReference type="ARBA" id="ARBA00023029"/>
    </source>
</evidence>
<dbReference type="Pfam" id="PF21180">
    <property type="entry name" value="TOP6A-Spo11_Toprim"/>
    <property type="match status" value="1"/>
</dbReference>
<accession>A0AAW2YZQ7</accession>
<dbReference type="InterPro" id="IPR036078">
    <property type="entry name" value="Spo11/TopoVI_A_sf"/>
</dbReference>
<keyword evidence="5" id="KW-0479">Metal-binding</keyword>
<dbReference type="GO" id="GO:0046872">
    <property type="term" value="F:metal ion binding"/>
    <property type="evidence" value="ECO:0007669"/>
    <property type="project" value="UniProtKB-KW"/>
</dbReference>
<dbReference type="EMBL" id="JAOPGA020000821">
    <property type="protein sequence ID" value="KAL0482159.1"/>
    <property type="molecule type" value="Genomic_DNA"/>
</dbReference>
<dbReference type="PANTHER" id="PTHR10848:SF0">
    <property type="entry name" value="MEIOTIC RECOMBINATION PROTEIN SPO11"/>
    <property type="match status" value="1"/>
</dbReference>
<keyword evidence="6" id="KW-0460">Magnesium</keyword>
<evidence type="ECO:0000259" key="11">
    <source>
        <dbReference type="Pfam" id="PF04406"/>
    </source>
</evidence>
<proteinExistence type="inferred from homology"/>
<feature type="domain" description="Spo11/DNA topoisomerase VI subunit A N-terminal" evidence="11">
    <location>
        <begin position="96"/>
        <end position="156"/>
    </location>
</feature>
<evidence type="ECO:0000256" key="8">
    <source>
        <dbReference type="ARBA" id="ARBA00023125"/>
    </source>
</evidence>
<evidence type="ECO:0000256" key="10">
    <source>
        <dbReference type="PROSITE-ProRule" id="PRU01385"/>
    </source>
</evidence>
<dbReference type="GO" id="GO:0005524">
    <property type="term" value="F:ATP binding"/>
    <property type="evidence" value="ECO:0007669"/>
    <property type="project" value="InterPro"/>
</dbReference>
<dbReference type="InterPro" id="IPR013049">
    <property type="entry name" value="Spo11/TopoVI_A_N"/>
</dbReference>
<dbReference type="PROSITE" id="PS52041">
    <property type="entry name" value="TOPO_IIB"/>
    <property type="match status" value="1"/>
</dbReference>
<organism evidence="13 14">
    <name type="scientific">Acrasis kona</name>
    <dbReference type="NCBI Taxonomy" id="1008807"/>
    <lineage>
        <taxon>Eukaryota</taxon>
        <taxon>Discoba</taxon>
        <taxon>Heterolobosea</taxon>
        <taxon>Tetramitia</taxon>
        <taxon>Eutetramitia</taxon>
        <taxon>Acrasidae</taxon>
        <taxon>Acrasis</taxon>
    </lineage>
</organism>
<keyword evidence="7 10" id="KW-0799">Topoisomerase</keyword>
<feature type="domain" description="Topoisomerase 6 subunit A/Spo11 TOPRIM" evidence="12">
    <location>
        <begin position="205"/>
        <end position="371"/>
    </location>
</feature>
<name>A0AAW2YZQ7_9EUKA</name>
<evidence type="ECO:0000256" key="1">
    <source>
        <dbReference type="ARBA" id="ARBA00000185"/>
    </source>
</evidence>
<evidence type="ECO:0000313" key="14">
    <source>
        <dbReference type="Proteomes" id="UP001431209"/>
    </source>
</evidence>
<reference evidence="13 14" key="1">
    <citation type="submission" date="2024-03" db="EMBL/GenBank/DDBJ databases">
        <title>The Acrasis kona genome and developmental transcriptomes reveal deep origins of eukaryotic multicellular pathways.</title>
        <authorList>
            <person name="Sheikh S."/>
            <person name="Fu C.-J."/>
            <person name="Brown M.W."/>
            <person name="Baldauf S.L."/>
        </authorList>
    </citation>
    <scope>NUCLEOTIDE SEQUENCE [LARGE SCALE GENOMIC DNA]</scope>
    <source>
        <strain evidence="13 14">ATCC MYA-3509</strain>
    </source>
</reference>
<dbReference type="PRINTS" id="PR01550">
    <property type="entry name" value="TOP6AFAMILY"/>
</dbReference>
<sequence>MLDKFEALKRSAEEPKLCLAFFQEKNYSSIDSERPEEVTSILEAHVLQFLKQEFGGIDHCFEMVKTDLDNMCEAAGEIKIGKRRKKRCINNKSIKTYQHTWLLMSKMHSLVSNRQHVTQREMFYGLLDHFEDQAQVNKIIQEVVSITMCPRESLGIFASSRGWVAGSLHWNDGSGWIDCSAGTGFSLPIPGIIPKDLKLQSNARYILIVEKDGVFRRIVEDRLFKCIPSIIITACGFPDHSTRKLVHILHNLLNIPILCLIDYNPFGLNILMTYKLGAFSALESQRYNVPSIKWLGLHSSDIEALNLKGIPYTDADVTTLKRLSEYSFVKDNSEYAKEVQFMNKTRIKIEIQALNNISYDYMVNKYIRPKIIKHQYF</sequence>
<dbReference type="GO" id="GO:0000228">
    <property type="term" value="C:nuclear chromosome"/>
    <property type="evidence" value="ECO:0007669"/>
    <property type="project" value="TreeGrafter"/>
</dbReference>
<dbReference type="AlphaFoldDB" id="A0AAW2YZQ7"/>
<dbReference type="InterPro" id="IPR002815">
    <property type="entry name" value="Spo11/TopoVI_A"/>
</dbReference>
<feature type="active site" description="O-(5'-phospho-DNA)-tyrosine intermediate" evidence="10">
    <location>
        <position position="124"/>
    </location>
</feature>
<keyword evidence="8 10" id="KW-0238">DNA-binding</keyword>
<protein>
    <recommendedName>
        <fullName evidence="4">DNA topoisomerase (ATP-hydrolyzing)</fullName>
        <ecNumber evidence="4">5.6.2.2</ecNumber>
    </recommendedName>
</protein>
<evidence type="ECO:0000256" key="9">
    <source>
        <dbReference type="ARBA" id="ARBA00023235"/>
    </source>
</evidence>
<evidence type="ECO:0000259" key="12">
    <source>
        <dbReference type="Pfam" id="PF21180"/>
    </source>
</evidence>
<evidence type="ECO:0000256" key="4">
    <source>
        <dbReference type="ARBA" id="ARBA00012895"/>
    </source>
</evidence>
<keyword evidence="14" id="KW-1185">Reference proteome</keyword>
<dbReference type="GO" id="GO:0003677">
    <property type="term" value="F:DNA binding"/>
    <property type="evidence" value="ECO:0007669"/>
    <property type="project" value="UniProtKB-UniRule"/>
</dbReference>
<comment type="caution">
    <text evidence="13">The sequence shown here is derived from an EMBL/GenBank/DDBJ whole genome shotgun (WGS) entry which is preliminary data.</text>
</comment>
<gene>
    <name evidence="13" type="ORF">AKO1_013334</name>
</gene>
<dbReference type="Gene3D" id="1.10.10.10">
    <property type="entry name" value="Winged helix-like DNA-binding domain superfamily/Winged helix DNA-binding domain"/>
    <property type="match status" value="1"/>
</dbReference>
<dbReference type="Gene3D" id="3.40.1360.10">
    <property type="match status" value="1"/>
</dbReference>
<dbReference type="CDD" id="cd00223">
    <property type="entry name" value="TOPRIM_TopoIIB_SPO"/>
    <property type="match status" value="1"/>
</dbReference>
<dbReference type="Pfam" id="PF04406">
    <property type="entry name" value="TP6A_N"/>
    <property type="match status" value="1"/>
</dbReference>
<dbReference type="GO" id="GO:0007131">
    <property type="term" value="P:reciprocal meiotic recombination"/>
    <property type="evidence" value="ECO:0007669"/>
    <property type="project" value="TreeGrafter"/>
</dbReference>
<dbReference type="SUPFAM" id="SSF56726">
    <property type="entry name" value="DNA topoisomerase IV, alpha subunit"/>
    <property type="match status" value="1"/>
</dbReference>
<dbReference type="GO" id="GO:0000706">
    <property type="term" value="P:meiotic DNA double-strand break processing"/>
    <property type="evidence" value="ECO:0007669"/>
    <property type="project" value="TreeGrafter"/>
</dbReference>
<dbReference type="InterPro" id="IPR034136">
    <property type="entry name" value="TOPRIM_Topo6A/Spo11"/>
</dbReference>
<dbReference type="InterPro" id="IPR036388">
    <property type="entry name" value="WH-like_DNA-bd_sf"/>
</dbReference>
<keyword evidence="9 10" id="KW-0413">Isomerase</keyword>
<dbReference type="GO" id="GO:0003918">
    <property type="term" value="F:DNA topoisomerase type II (double strand cut, ATP-hydrolyzing) activity"/>
    <property type="evidence" value="ECO:0007669"/>
    <property type="project" value="UniProtKB-UniRule"/>
</dbReference>
<evidence type="ECO:0000256" key="6">
    <source>
        <dbReference type="ARBA" id="ARBA00022842"/>
    </source>
</evidence>
<dbReference type="Proteomes" id="UP001431209">
    <property type="component" value="Unassembled WGS sequence"/>
</dbReference>
<dbReference type="EC" id="5.6.2.2" evidence="4"/>